<name>W9YNE2_9EURO</name>
<proteinExistence type="predicted"/>
<dbReference type="HOGENOM" id="CLU_066669_0_0_1"/>
<feature type="compositionally biased region" description="Polar residues" evidence="1">
    <location>
        <begin position="102"/>
        <end position="119"/>
    </location>
</feature>
<protein>
    <submittedName>
        <fullName evidence="2">Uncharacterized protein</fullName>
    </submittedName>
</protein>
<evidence type="ECO:0000313" key="3">
    <source>
        <dbReference type="Proteomes" id="UP000019484"/>
    </source>
</evidence>
<organism evidence="2 3">
    <name type="scientific">Capronia coronata CBS 617.96</name>
    <dbReference type="NCBI Taxonomy" id="1182541"/>
    <lineage>
        <taxon>Eukaryota</taxon>
        <taxon>Fungi</taxon>
        <taxon>Dikarya</taxon>
        <taxon>Ascomycota</taxon>
        <taxon>Pezizomycotina</taxon>
        <taxon>Eurotiomycetes</taxon>
        <taxon>Chaetothyriomycetidae</taxon>
        <taxon>Chaetothyriales</taxon>
        <taxon>Herpotrichiellaceae</taxon>
        <taxon>Capronia</taxon>
    </lineage>
</organism>
<dbReference type="RefSeq" id="XP_007721911.1">
    <property type="nucleotide sequence ID" value="XM_007723721.1"/>
</dbReference>
<gene>
    <name evidence="2" type="ORF">A1O1_02811</name>
</gene>
<dbReference type="OrthoDB" id="514070at2759"/>
<evidence type="ECO:0000256" key="1">
    <source>
        <dbReference type="SAM" id="MobiDB-lite"/>
    </source>
</evidence>
<feature type="compositionally biased region" description="Basic and acidic residues" evidence="1">
    <location>
        <begin position="58"/>
        <end position="78"/>
    </location>
</feature>
<feature type="compositionally biased region" description="Polar residues" evidence="1">
    <location>
        <begin position="1"/>
        <end position="26"/>
    </location>
</feature>
<dbReference type="eggNOG" id="ENOG502SA0G">
    <property type="taxonomic scope" value="Eukaryota"/>
</dbReference>
<keyword evidence="3" id="KW-1185">Reference proteome</keyword>
<dbReference type="AlphaFoldDB" id="W9YNE2"/>
<accession>W9YNE2</accession>
<feature type="region of interest" description="Disordered" evidence="1">
    <location>
        <begin position="1"/>
        <end position="120"/>
    </location>
</feature>
<dbReference type="Proteomes" id="UP000019484">
    <property type="component" value="Unassembled WGS sequence"/>
</dbReference>
<feature type="compositionally biased region" description="Basic and acidic residues" evidence="1">
    <location>
        <begin position="32"/>
        <end position="41"/>
    </location>
</feature>
<dbReference type="GeneID" id="19157710"/>
<comment type="caution">
    <text evidence="2">The sequence shown here is derived from an EMBL/GenBank/DDBJ whole genome shotgun (WGS) entry which is preliminary data.</text>
</comment>
<feature type="compositionally biased region" description="Low complexity" evidence="1">
    <location>
        <begin position="47"/>
        <end position="56"/>
    </location>
</feature>
<reference evidence="2 3" key="1">
    <citation type="submission" date="2013-03" db="EMBL/GenBank/DDBJ databases">
        <title>The Genome Sequence of Capronia coronata CBS 617.96.</title>
        <authorList>
            <consortium name="The Broad Institute Genomics Platform"/>
            <person name="Cuomo C."/>
            <person name="de Hoog S."/>
            <person name="Gorbushina A."/>
            <person name="Walker B."/>
            <person name="Young S.K."/>
            <person name="Zeng Q."/>
            <person name="Gargeya S."/>
            <person name="Fitzgerald M."/>
            <person name="Haas B."/>
            <person name="Abouelleil A."/>
            <person name="Allen A.W."/>
            <person name="Alvarado L."/>
            <person name="Arachchi H.M."/>
            <person name="Berlin A.M."/>
            <person name="Chapman S.B."/>
            <person name="Gainer-Dewar J."/>
            <person name="Goldberg J."/>
            <person name="Griggs A."/>
            <person name="Gujja S."/>
            <person name="Hansen M."/>
            <person name="Howarth C."/>
            <person name="Imamovic A."/>
            <person name="Ireland A."/>
            <person name="Larimer J."/>
            <person name="McCowan C."/>
            <person name="Murphy C."/>
            <person name="Pearson M."/>
            <person name="Poon T.W."/>
            <person name="Priest M."/>
            <person name="Roberts A."/>
            <person name="Saif S."/>
            <person name="Shea T."/>
            <person name="Sisk P."/>
            <person name="Sykes S."/>
            <person name="Wortman J."/>
            <person name="Nusbaum C."/>
            <person name="Birren B."/>
        </authorList>
    </citation>
    <scope>NUCLEOTIDE SEQUENCE [LARGE SCALE GENOMIC DNA]</scope>
    <source>
        <strain evidence="2 3">CBS 617.96</strain>
    </source>
</reference>
<sequence>MPATTRSKTKQSSLDDFQTTDTTTASPPFDSPRTRRDESRFSKSAGSKPRASATTTKTKKDSASDKRKQPTKGTKDEGQGPPSAKRRKQKQEPESAVEQDQRQNQLTKSGEVTSASNTETSDRKPIIINRAPVLQLWSSCVAHKLYPHLSWPTCFAIGSAISTLCAISKGRSIGVMEKPDTADEELKEHKEAQERRDEAGADEEILVMGFRLMIKNGDVLLQGKPRHGNEGPLKAKFGGDEDYIRVKDAMDHALASWTAGEEAKKELNKRAFHMYESFRPSVQSGQGGWGRKGELSIEKINEVVERK</sequence>
<evidence type="ECO:0000313" key="2">
    <source>
        <dbReference type="EMBL" id="EXJ94417.1"/>
    </source>
</evidence>
<dbReference type="EMBL" id="AMWN01000002">
    <property type="protein sequence ID" value="EXJ94417.1"/>
    <property type="molecule type" value="Genomic_DNA"/>
</dbReference>